<accession>A0A1E1L3D3</accession>
<reference evidence="2" key="1">
    <citation type="submission" date="2016-03" db="EMBL/GenBank/DDBJ databases">
        <authorList>
            <person name="Guldener U."/>
        </authorList>
    </citation>
    <scope>NUCLEOTIDE SEQUENCE [LARGE SCALE GENOMIC DNA]</scope>
    <source>
        <strain evidence="2">04CH-RAC-A.6.1</strain>
    </source>
</reference>
<gene>
    <name evidence="1" type="ORF">RAG0_11242</name>
</gene>
<dbReference type="Proteomes" id="UP000178912">
    <property type="component" value="Unassembled WGS sequence"/>
</dbReference>
<evidence type="ECO:0000313" key="2">
    <source>
        <dbReference type="Proteomes" id="UP000178912"/>
    </source>
</evidence>
<evidence type="ECO:0000313" key="1">
    <source>
        <dbReference type="EMBL" id="CZT05009.1"/>
    </source>
</evidence>
<organism evidence="1 2">
    <name type="scientific">Rhynchosporium agropyri</name>
    <dbReference type="NCBI Taxonomy" id="914238"/>
    <lineage>
        <taxon>Eukaryota</taxon>
        <taxon>Fungi</taxon>
        <taxon>Dikarya</taxon>
        <taxon>Ascomycota</taxon>
        <taxon>Pezizomycotina</taxon>
        <taxon>Leotiomycetes</taxon>
        <taxon>Helotiales</taxon>
        <taxon>Ploettnerulaceae</taxon>
        <taxon>Rhynchosporium</taxon>
    </lineage>
</organism>
<sequence>MVWVFAILVRALVAVFVVVSQTRGRRRVLASGSTLTTMAGKGLQITVVRSST</sequence>
<proteinExistence type="predicted"/>
<keyword evidence="2" id="KW-1185">Reference proteome</keyword>
<name>A0A1E1L3D3_9HELO</name>
<dbReference type="EMBL" id="FJUX01000072">
    <property type="protein sequence ID" value="CZT05009.1"/>
    <property type="molecule type" value="Genomic_DNA"/>
</dbReference>
<protein>
    <submittedName>
        <fullName evidence="1">Uncharacterized protein</fullName>
    </submittedName>
</protein>
<dbReference type="AlphaFoldDB" id="A0A1E1L3D3"/>